<proteinExistence type="predicted"/>
<organism evidence="1">
    <name type="scientific">marine sediment metagenome</name>
    <dbReference type="NCBI Taxonomy" id="412755"/>
    <lineage>
        <taxon>unclassified sequences</taxon>
        <taxon>metagenomes</taxon>
        <taxon>ecological metagenomes</taxon>
    </lineage>
</organism>
<dbReference type="EMBL" id="LAZR01062513">
    <property type="protein sequence ID" value="KKK61363.1"/>
    <property type="molecule type" value="Genomic_DNA"/>
</dbReference>
<comment type="caution">
    <text evidence="1">The sequence shown here is derived from an EMBL/GenBank/DDBJ whole genome shotgun (WGS) entry which is preliminary data.</text>
</comment>
<accession>A0A0F8WXK7</accession>
<sequence length="73" mass="8112">MPKVKQHSKKRKPPGLVVRERELKKARLELKSIISTGIATKVQTLSARTAIKSAEAAVKRQQDAAKRAGRPIR</sequence>
<gene>
    <name evidence="1" type="ORF">LCGC14_3015090</name>
</gene>
<evidence type="ECO:0000313" key="1">
    <source>
        <dbReference type="EMBL" id="KKK61363.1"/>
    </source>
</evidence>
<protein>
    <submittedName>
        <fullName evidence="1">Uncharacterized protein</fullName>
    </submittedName>
</protein>
<reference evidence="1" key="1">
    <citation type="journal article" date="2015" name="Nature">
        <title>Complex archaea that bridge the gap between prokaryotes and eukaryotes.</title>
        <authorList>
            <person name="Spang A."/>
            <person name="Saw J.H."/>
            <person name="Jorgensen S.L."/>
            <person name="Zaremba-Niedzwiedzka K."/>
            <person name="Martijn J."/>
            <person name="Lind A.E."/>
            <person name="van Eijk R."/>
            <person name="Schleper C."/>
            <person name="Guy L."/>
            <person name="Ettema T.J."/>
        </authorList>
    </citation>
    <scope>NUCLEOTIDE SEQUENCE</scope>
</reference>
<dbReference type="AlphaFoldDB" id="A0A0F8WXK7"/>
<name>A0A0F8WXK7_9ZZZZ</name>